<evidence type="ECO:0000313" key="3">
    <source>
        <dbReference type="Proteomes" id="UP000671914"/>
    </source>
</evidence>
<feature type="compositionally biased region" description="Basic and acidic residues" evidence="1">
    <location>
        <begin position="126"/>
        <end position="135"/>
    </location>
</feature>
<protein>
    <submittedName>
        <fullName evidence="2">Nucleotidyl transferase AbiEii/AbiGii toxin family protein</fullName>
    </submittedName>
</protein>
<evidence type="ECO:0000313" key="2">
    <source>
        <dbReference type="EMBL" id="QTX03690.1"/>
    </source>
</evidence>
<proteinExistence type="predicted"/>
<organism evidence="2 3">
    <name type="scientific">Agromyces archimandritae</name>
    <dbReference type="NCBI Taxonomy" id="2781962"/>
    <lineage>
        <taxon>Bacteria</taxon>
        <taxon>Bacillati</taxon>
        <taxon>Actinomycetota</taxon>
        <taxon>Actinomycetes</taxon>
        <taxon>Micrococcales</taxon>
        <taxon>Microbacteriaceae</taxon>
        <taxon>Agromyces</taxon>
    </lineage>
</organism>
<sequence length="135" mass="15265">MTAPPVPARDDSAGRAFNDLRNLAKQRGREPMEYFTVYALEGFLARLTSSPFAPDFVLKGGVLMAAFASRRPTRDIDLAARGLSNDIADVEARVRKTIEIEREDRHRDRPRRAEHAVAGLRGHRRGLAEPKHRHR</sequence>
<dbReference type="EMBL" id="CP071696">
    <property type="protein sequence ID" value="QTX03690.1"/>
    <property type="molecule type" value="Genomic_DNA"/>
</dbReference>
<dbReference type="Pfam" id="PF08843">
    <property type="entry name" value="AbiEii"/>
    <property type="match status" value="1"/>
</dbReference>
<gene>
    <name evidence="2" type="ORF">G127AT_10120</name>
</gene>
<accession>A0A975FJK5</accession>
<dbReference type="Proteomes" id="UP000671914">
    <property type="component" value="Chromosome"/>
</dbReference>
<name>A0A975FJK5_9MICO</name>
<dbReference type="GO" id="GO:0016740">
    <property type="term" value="F:transferase activity"/>
    <property type="evidence" value="ECO:0007669"/>
    <property type="project" value="UniProtKB-KW"/>
</dbReference>
<dbReference type="InterPro" id="IPR014942">
    <property type="entry name" value="AbiEii"/>
</dbReference>
<feature type="region of interest" description="Disordered" evidence="1">
    <location>
        <begin position="104"/>
        <end position="135"/>
    </location>
</feature>
<keyword evidence="2" id="KW-0808">Transferase</keyword>
<evidence type="ECO:0000256" key="1">
    <source>
        <dbReference type="SAM" id="MobiDB-lite"/>
    </source>
</evidence>
<dbReference type="AlphaFoldDB" id="A0A975FJK5"/>
<reference evidence="2" key="1">
    <citation type="submission" date="2021-03" db="EMBL/GenBank/DDBJ databases">
        <title>Agromyces archimandritus sp. nov., isolated from the cockroach Archimandrita tessellata.</title>
        <authorList>
            <person name="Guzman J."/>
            <person name="Ortuzar M."/>
            <person name="Poehlein A."/>
            <person name="Daniel R."/>
            <person name="Trujillo M."/>
            <person name="Vilcinskas A."/>
        </authorList>
    </citation>
    <scope>NUCLEOTIDE SEQUENCE</scope>
    <source>
        <strain evidence="2">G127AT</strain>
    </source>
</reference>
<keyword evidence="3" id="KW-1185">Reference proteome</keyword>
<dbReference type="KEGG" id="aarc:G127AT_10120"/>
<feature type="compositionally biased region" description="Basic and acidic residues" evidence="1">
    <location>
        <begin position="104"/>
        <end position="115"/>
    </location>
</feature>